<dbReference type="InterPro" id="IPR050189">
    <property type="entry name" value="MFS_Efflux_Transporters"/>
</dbReference>
<comment type="subcellular location">
    <subcellularLocation>
        <location evidence="1">Cell membrane</location>
        <topology evidence="1">Multi-pass membrane protein</topology>
    </subcellularLocation>
</comment>
<feature type="transmembrane region" description="Helical" evidence="6">
    <location>
        <begin position="144"/>
        <end position="167"/>
    </location>
</feature>
<feature type="transmembrane region" description="Helical" evidence="6">
    <location>
        <begin position="396"/>
        <end position="417"/>
    </location>
</feature>
<dbReference type="SUPFAM" id="SSF103473">
    <property type="entry name" value="MFS general substrate transporter"/>
    <property type="match status" value="1"/>
</dbReference>
<evidence type="ECO:0000256" key="5">
    <source>
        <dbReference type="ARBA" id="ARBA00023136"/>
    </source>
</evidence>
<dbReference type="EMBL" id="BJZS01000086">
    <property type="protein sequence ID" value="GEO96380.1"/>
    <property type="molecule type" value="Genomic_DNA"/>
</dbReference>
<dbReference type="PANTHER" id="PTHR43124">
    <property type="entry name" value="PURINE EFFLUX PUMP PBUE"/>
    <property type="match status" value="1"/>
</dbReference>
<evidence type="ECO:0000256" key="2">
    <source>
        <dbReference type="ARBA" id="ARBA00022475"/>
    </source>
</evidence>
<dbReference type="PANTHER" id="PTHR43124:SF3">
    <property type="entry name" value="CHLORAMPHENICOL EFFLUX PUMP RV0191"/>
    <property type="match status" value="1"/>
</dbReference>
<dbReference type="GO" id="GO:0005886">
    <property type="term" value="C:plasma membrane"/>
    <property type="evidence" value="ECO:0007669"/>
    <property type="project" value="UniProtKB-SubCell"/>
</dbReference>
<sequence>MTSDRSRPPQPGKDSRRAYLVFGIGIFAYFSAVAQRTSFGVATVDAAERFGTAASALSLFSLMQVLVYASLQIPVGVLVDRFGARAMVSAGALLMTVGQVQLALADTVGEGVVARVLVGAGDAATFVCVMRLIPAWFSALRVPLLTQVVGVFGNLGQLVSVIPFAWVLDRTGWFPSFLGLAALALLAGALAAALLRDAPPGVEVLHRQLGLRRTGQVLRESLAEPGTRLGFWVHFTTQFAGNTFVLMWGYPYLEYAQGLPDTTISVVMTSFVLTNLAVGLALGGLTARRPEHRVRLSLTVTAGIFAAWAVLLVWPGTAPAAVVLAAVCVIAISMPASMIAFDITRSFNPPRRSGTAMGIANVGGFTASVLAIFVTGFVLDLLYAGGFRDELYAPDAFRIAVAAQFLIAGAGAVGVLATAARVRHRHGPAAV</sequence>
<evidence type="ECO:0000256" key="1">
    <source>
        <dbReference type="ARBA" id="ARBA00004651"/>
    </source>
</evidence>
<evidence type="ECO:0000313" key="8">
    <source>
        <dbReference type="EMBL" id="GEO96380.1"/>
    </source>
</evidence>
<feature type="transmembrane region" description="Helical" evidence="6">
    <location>
        <begin position="50"/>
        <end position="71"/>
    </location>
</feature>
<reference evidence="8 9" key="1">
    <citation type="submission" date="2019-07" db="EMBL/GenBank/DDBJ databases">
        <title>Whole genome shotgun sequence of Kocuria turfanensis NBRC 107627.</title>
        <authorList>
            <person name="Hosoyama A."/>
            <person name="Uohara A."/>
            <person name="Ohji S."/>
            <person name="Ichikawa N."/>
        </authorList>
    </citation>
    <scope>NUCLEOTIDE SEQUENCE [LARGE SCALE GENOMIC DNA]</scope>
    <source>
        <strain evidence="8 9">NBRC 107627</strain>
    </source>
</reference>
<dbReference type="STRING" id="388357.GCA_001580365_00101"/>
<evidence type="ECO:0000256" key="6">
    <source>
        <dbReference type="SAM" id="Phobius"/>
    </source>
</evidence>
<keyword evidence="5 6" id="KW-0472">Membrane</keyword>
<dbReference type="InterPro" id="IPR011701">
    <property type="entry name" value="MFS"/>
</dbReference>
<keyword evidence="9" id="KW-1185">Reference proteome</keyword>
<keyword evidence="3 6" id="KW-0812">Transmembrane</keyword>
<dbReference type="InterPro" id="IPR036259">
    <property type="entry name" value="MFS_trans_sf"/>
</dbReference>
<dbReference type="RefSeq" id="WP_062733358.1">
    <property type="nucleotide sequence ID" value="NZ_BJZS01000086.1"/>
</dbReference>
<feature type="transmembrane region" description="Helical" evidence="6">
    <location>
        <begin position="20"/>
        <end position="38"/>
    </location>
</feature>
<feature type="transmembrane region" description="Helical" evidence="6">
    <location>
        <begin position="116"/>
        <end position="137"/>
    </location>
</feature>
<evidence type="ECO:0000259" key="7">
    <source>
        <dbReference type="PROSITE" id="PS50850"/>
    </source>
</evidence>
<dbReference type="InterPro" id="IPR020846">
    <property type="entry name" value="MFS_dom"/>
</dbReference>
<feature type="domain" description="Major facilitator superfamily (MFS) profile" evidence="7">
    <location>
        <begin position="18"/>
        <end position="426"/>
    </location>
</feature>
<protein>
    <submittedName>
        <fullName evidence="8">MFS transporter</fullName>
    </submittedName>
</protein>
<dbReference type="CDD" id="cd06174">
    <property type="entry name" value="MFS"/>
    <property type="match status" value="1"/>
</dbReference>
<accession>A0A512IFC7</accession>
<dbReference type="Proteomes" id="UP000321103">
    <property type="component" value="Unassembled WGS sequence"/>
</dbReference>
<dbReference type="Pfam" id="PF07690">
    <property type="entry name" value="MFS_1"/>
    <property type="match status" value="1"/>
</dbReference>
<evidence type="ECO:0000256" key="4">
    <source>
        <dbReference type="ARBA" id="ARBA00022989"/>
    </source>
</evidence>
<keyword evidence="2" id="KW-1003">Cell membrane</keyword>
<feature type="transmembrane region" description="Helical" evidence="6">
    <location>
        <begin position="173"/>
        <end position="195"/>
    </location>
</feature>
<dbReference type="AlphaFoldDB" id="A0A512IFC7"/>
<keyword evidence="4 6" id="KW-1133">Transmembrane helix</keyword>
<comment type="caution">
    <text evidence="8">The sequence shown here is derived from an EMBL/GenBank/DDBJ whole genome shotgun (WGS) entry which is preliminary data.</text>
</comment>
<evidence type="ECO:0000313" key="9">
    <source>
        <dbReference type="Proteomes" id="UP000321103"/>
    </source>
</evidence>
<feature type="transmembrane region" description="Helical" evidence="6">
    <location>
        <begin position="362"/>
        <end position="384"/>
    </location>
</feature>
<gene>
    <name evidence="8" type="ORF">KTU01_25030</name>
</gene>
<evidence type="ECO:0000256" key="3">
    <source>
        <dbReference type="ARBA" id="ARBA00022692"/>
    </source>
</evidence>
<dbReference type="PROSITE" id="PS50850">
    <property type="entry name" value="MFS"/>
    <property type="match status" value="1"/>
</dbReference>
<name>A0A512IFC7_9MICC</name>
<feature type="transmembrane region" description="Helical" evidence="6">
    <location>
        <begin position="262"/>
        <end position="282"/>
    </location>
</feature>
<dbReference type="Gene3D" id="1.20.1250.20">
    <property type="entry name" value="MFS general substrate transporter like domains"/>
    <property type="match status" value="2"/>
</dbReference>
<feature type="transmembrane region" description="Helical" evidence="6">
    <location>
        <begin position="320"/>
        <end position="341"/>
    </location>
</feature>
<dbReference type="GO" id="GO:0022857">
    <property type="term" value="F:transmembrane transporter activity"/>
    <property type="evidence" value="ECO:0007669"/>
    <property type="project" value="InterPro"/>
</dbReference>
<proteinExistence type="predicted"/>
<organism evidence="8 9">
    <name type="scientific">Kocuria turfanensis</name>
    <dbReference type="NCBI Taxonomy" id="388357"/>
    <lineage>
        <taxon>Bacteria</taxon>
        <taxon>Bacillati</taxon>
        <taxon>Actinomycetota</taxon>
        <taxon>Actinomycetes</taxon>
        <taxon>Micrococcales</taxon>
        <taxon>Micrococcaceae</taxon>
        <taxon>Kocuria</taxon>
    </lineage>
</organism>
<feature type="transmembrane region" description="Helical" evidence="6">
    <location>
        <begin position="294"/>
        <end position="314"/>
    </location>
</feature>